<accession>A0A1D2MZU2</accession>
<dbReference type="OrthoDB" id="546450at2759"/>
<keyword evidence="5 8" id="KW-0720">Serine protease</keyword>
<dbReference type="PRINTS" id="PR00722">
    <property type="entry name" value="CHYMOTRYPSIN"/>
</dbReference>
<keyword evidence="3 8" id="KW-0645">Protease</keyword>
<evidence type="ECO:0000313" key="11">
    <source>
        <dbReference type="EMBL" id="ODM98508.1"/>
    </source>
</evidence>
<evidence type="ECO:0000256" key="2">
    <source>
        <dbReference type="ARBA" id="ARBA00022525"/>
    </source>
</evidence>
<dbReference type="InterPro" id="IPR009003">
    <property type="entry name" value="Peptidase_S1_PA"/>
</dbReference>
<keyword evidence="2" id="KW-0964">Secreted</keyword>
<comment type="caution">
    <text evidence="11">The sequence shown here is derived from an EMBL/GenBank/DDBJ whole genome shotgun (WGS) entry which is preliminary data.</text>
</comment>
<evidence type="ECO:0000256" key="3">
    <source>
        <dbReference type="ARBA" id="ARBA00022670"/>
    </source>
</evidence>
<evidence type="ECO:0000256" key="6">
    <source>
        <dbReference type="ARBA" id="ARBA00023157"/>
    </source>
</evidence>
<feature type="transmembrane region" description="Helical" evidence="9">
    <location>
        <begin position="223"/>
        <end position="240"/>
    </location>
</feature>
<dbReference type="InterPro" id="IPR043504">
    <property type="entry name" value="Peptidase_S1_PA_chymotrypsin"/>
</dbReference>
<dbReference type="STRING" id="48709.A0A1D2MZU2"/>
<dbReference type="GO" id="GO:0005615">
    <property type="term" value="C:extracellular space"/>
    <property type="evidence" value="ECO:0007669"/>
    <property type="project" value="TreeGrafter"/>
</dbReference>
<dbReference type="SMART" id="SM00020">
    <property type="entry name" value="Tryp_SPc"/>
    <property type="match status" value="2"/>
</dbReference>
<feature type="non-terminal residue" evidence="11">
    <location>
        <position position="611"/>
    </location>
</feature>
<dbReference type="InterPro" id="IPR050127">
    <property type="entry name" value="Serine_Proteases_S1"/>
</dbReference>
<evidence type="ECO:0000313" key="12">
    <source>
        <dbReference type="Proteomes" id="UP000094527"/>
    </source>
</evidence>
<gene>
    <name evidence="11" type="ORF">Ocin01_08173</name>
</gene>
<keyword evidence="9" id="KW-0812">Transmembrane</keyword>
<dbReference type="Proteomes" id="UP000094527">
    <property type="component" value="Unassembled WGS sequence"/>
</dbReference>
<dbReference type="InterPro" id="IPR001254">
    <property type="entry name" value="Trypsin_dom"/>
</dbReference>
<proteinExistence type="inferred from homology"/>
<keyword evidence="4 8" id="KW-0378">Hydrolase</keyword>
<dbReference type="PANTHER" id="PTHR24264">
    <property type="entry name" value="TRYPSIN-RELATED"/>
    <property type="match status" value="1"/>
</dbReference>
<evidence type="ECO:0000256" key="4">
    <source>
        <dbReference type="ARBA" id="ARBA00022801"/>
    </source>
</evidence>
<dbReference type="GO" id="GO:0006508">
    <property type="term" value="P:proteolysis"/>
    <property type="evidence" value="ECO:0007669"/>
    <property type="project" value="UniProtKB-KW"/>
</dbReference>
<dbReference type="GO" id="GO:0004252">
    <property type="term" value="F:serine-type endopeptidase activity"/>
    <property type="evidence" value="ECO:0007669"/>
    <property type="project" value="InterPro"/>
</dbReference>
<dbReference type="AlphaFoldDB" id="A0A1D2MZU2"/>
<organism evidence="11 12">
    <name type="scientific">Orchesella cincta</name>
    <name type="common">Springtail</name>
    <name type="synonym">Podura cincta</name>
    <dbReference type="NCBI Taxonomy" id="48709"/>
    <lineage>
        <taxon>Eukaryota</taxon>
        <taxon>Metazoa</taxon>
        <taxon>Ecdysozoa</taxon>
        <taxon>Arthropoda</taxon>
        <taxon>Hexapoda</taxon>
        <taxon>Collembola</taxon>
        <taxon>Entomobryomorpha</taxon>
        <taxon>Entomobryoidea</taxon>
        <taxon>Orchesellidae</taxon>
        <taxon>Orchesellinae</taxon>
        <taxon>Orchesella</taxon>
    </lineage>
</organism>
<dbReference type="FunFam" id="2.40.10.10:FF:000068">
    <property type="entry name" value="transmembrane protease serine 2"/>
    <property type="match status" value="1"/>
</dbReference>
<dbReference type="Gene3D" id="2.40.10.10">
    <property type="entry name" value="Trypsin-like serine proteases"/>
    <property type="match status" value="4"/>
</dbReference>
<evidence type="ECO:0000256" key="1">
    <source>
        <dbReference type="ARBA" id="ARBA00004613"/>
    </source>
</evidence>
<keyword evidence="6" id="KW-1015">Disulfide bond</keyword>
<sequence length="611" mass="65552">MLNGRQFCGGSLIDAQHVLTAAHCVYFMNRGDVSRLRVQIGDHNIYSTSDGQHQVRGASNVYFHRGFSMRTLYDDVAVIRLGSPVSYNRFVQPICLSTNSWGLENFVANVAGWGQLSNSGSQSSVLRTVGVRIWKQPDCMRTYQGRAPAGITNGMVCAGGSGYDSCKGDSGGPLSVTRNSRAEQIGIVSWGVGCGSFPGVYTGYVGGEAVKTKVDVLKNYTNMRFLIIFAIFSIAVAFGSELDIIDFSSDDTVVVEALDDETEASATTTLPVEERVEDSLDGSKSRQELPNNYCVTNTGLSGTCEPVQECFPRLFPVKSSDDSESDDDTPGQTGVYNQVLAKLLIEASGFCGSSRDAPTVPLAVRNTGRVCCATSKVNETFPLEDPSSSNDTSAIEADYLKKPCGYIKVDPKTLPNPEKVVGGRPAGLGEFPWQVAMLRRGQQFCGASLLDSKNVLTAAHCVEFMTQNDVKALRLHMGDLVLYTNSDGQHVERKAKRVLYHKGFTMKNLDHDPVCLHPGNPAYDTGSTEADVSGWGTTSSGGSQSSKLLAVKLRVITQSECNQKYSKVGKSVGPGMVCAGSPGKDSCQGDSGGPLVMDSRGQAKQIGIVSW</sequence>
<dbReference type="FunFam" id="2.40.10.10:FF:000002">
    <property type="entry name" value="Transmembrane protease serine"/>
    <property type="match status" value="1"/>
</dbReference>
<dbReference type="PANTHER" id="PTHR24264:SF65">
    <property type="entry name" value="SRCR DOMAIN-CONTAINING PROTEIN"/>
    <property type="match status" value="1"/>
</dbReference>
<evidence type="ECO:0000259" key="10">
    <source>
        <dbReference type="PROSITE" id="PS50240"/>
    </source>
</evidence>
<dbReference type="InterPro" id="IPR033116">
    <property type="entry name" value="TRYPSIN_SER"/>
</dbReference>
<dbReference type="CDD" id="cd00190">
    <property type="entry name" value="Tryp_SPc"/>
    <property type="match status" value="2"/>
</dbReference>
<keyword evidence="12" id="KW-1185">Reference proteome</keyword>
<dbReference type="Pfam" id="PF00089">
    <property type="entry name" value="Trypsin"/>
    <property type="match status" value="2"/>
</dbReference>
<dbReference type="PROSITE" id="PS00134">
    <property type="entry name" value="TRYPSIN_HIS"/>
    <property type="match status" value="2"/>
</dbReference>
<dbReference type="EMBL" id="LJIJ01000347">
    <property type="protein sequence ID" value="ODM98508.1"/>
    <property type="molecule type" value="Genomic_DNA"/>
</dbReference>
<dbReference type="PROSITE" id="PS00135">
    <property type="entry name" value="TRYPSIN_SER"/>
    <property type="match status" value="2"/>
</dbReference>
<comment type="similarity">
    <text evidence="7">Belongs to the peptidase S1 family. CLIP subfamily.</text>
</comment>
<feature type="domain" description="Peptidase S1" evidence="10">
    <location>
        <begin position="420"/>
        <end position="611"/>
    </location>
</feature>
<evidence type="ECO:0000256" key="7">
    <source>
        <dbReference type="ARBA" id="ARBA00024195"/>
    </source>
</evidence>
<dbReference type="InterPro" id="IPR001314">
    <property type="entry name" value="Peptidase_S1A"/>
</dbReference>
<feature type="domain" description="Peptidase S1" evidence="10">
    <location>
        <begin position="1"/>
        <end position="222"/>
    </location>
</feature>
<comment type="subcellular location">
    <subcellularLocation>
        <location evidence="1">Secreted</location>
    </subcellularLocation>
</comment>
<dbReference type="SUPFAM" id="SSF50494">
    <property type="entry name" value="Trypsin-like serine proteases"/>
    <property type="match status" value="2"/>
</dbReference>
<reference evidence="11 12" key="1">
    <citation type="journal article" date="2016" name="Genome Biol. Evol.">
        <title>Gene Family Evolution Reflects Adaptation to Soil Environmental Stressors in the Genome of the Collembolan Orchesella cincta.</title>
        <authorList>
            <person name="Faddeeva-Vakhrusheva A."/>
            <person name="Derks M.F."/>
            <person name="Anvar S.Y."/>
            <person name="Agamennone V."/>
            <person name="Suring W."/>
            <person name="Smit S."/>
            <person name="van Straalen N.M."/>
            <person name="Roelofs D."/>
        </authorList>
    </citation>
    <scope>NUCLEOTIDE SEQUENCE [LARGE SCALE GENOMIC DNA]</scope>
    <source>
        <tissue evidence="11">Mixed pool</tissue>
    </source>
</reference>
<name>A0A1D2MZU2_ORCCI</name>
<evidence type="ECO:0000256" key="8">
    <source>
        <dbReference type="RuleBase" id="RU363034"/>
    </source>
</evidence>
<keyword evidence="9" id="KW-0472">Membrane</keyword>
<dbReference type="InterPro" id="IPR018114">
    <property type="entry name" value="TRYPSIN_HIS"/>
</dbReference>
<dbReference type="PROSITE" id="PS50240">
    <property type="entry name" value="TRYPSIN_DOM"/>
    <property type="match status" value="2"/>
</dbReference>
<protein>
    <submittedName>
        <fullName evidence="11">Proclotting enzyme</fullName>
    </submittedName>
</protein>
<evidence type="ECO:0000256" key="9">
    <source>
        <dbReference type="SAM" id="Phobius"/>
    </source>
</evidence>
<evidence type="ECO:0000256" key="5">
    <source>
        <dbReference type="ARBA" id="ARBA00022825"/>
    </source>
</evidence>
<keyword evidence="9" id="KW-1133">Transmembrane helix</keyword>